<gene>
    <name evidence="5" type="ORF">E8E12_009383</name>
</gene>
<feature type="region of interest" description="Disordered" evidence="3">
    <location>
        <begin position="82"/>
        <end position="116"/>
    </location>
</feature>
<proteinExistence type="predicted"/>
<dbReference type="AlphaFoldDB" id="A0A9P4WVT4"/>
<feature type="domain" description="HMG box" evidence="4">
    <location>
        <begin position="241"/>
        <end position="307"/>
    </location>
</feature>
<dbReference type="Proteomes" id="UP000758155">
    <property type="component" value="Unassembled WGS sequence"/>
</dbReference>
<dbReference type="OrthoDB" id="1919336at2759"/>
<evidence type="ECO:0000256" key="2">
    <source>
        <dbReference type="PROSITE-ProRule" id="PRU00267"/>
    </source>
</evidence>
<dbReference type="Gene3D" id="1.10.30.10">
    <property type="entry name" value="High mobility group box domain"/>
    <property type="match status" value="2"/>
</dbReference>
<evidence type="ECO:0000313" key="5">
    <source>
        <dbReference type="EMBL" id="KAF3043226.1"/>
    </source>
</evidence>
<organism evidence="5 6">
    <name type="scientific">Didymella heteroderae</name>
    <dbReference type="NCBI Taxonomy" id="1769908"/>
    <lineage>
        <taxon>Eukaryota</taxon>
        <taxon>Fungi</taxon>
        <taxon>Dikarya</taxon>
        <taxon>Ascomycota</taxon>
        <taxon>Pezizomycotina</taxon>
        <taxon>Dothideomycetes</taxon>
        <taxon>Pleosporomycetidae</taxon>
        <taxon>Pleosporales</taxon>
        <taxon>Pleosporineae</taxon>
        <taxon>Didymellaceae</taxon>
        <taxon>Didymella</taxon>
    </lineage>
</organism>
<feature type="compositionally biased region" description="Basic and acidic residues" evidence="3">
    <location>
        <begin position="284"/>
        <end position="301"/>
    </location>
</feature>
<sequence length="311" mass="34267">MLARGAFCRLAAEVPKQATHDLPKLATLVQTARSGFSLPTRSLAHVLQLQTRSYATAKAANDPAAPVKRAVKAKAAAGKKVTKTTTAKKVAAKKPKKAKKKAAPKKPAKKRKKVLTDEEKLKAQISQLRKVALKEPVSRAKVSAFNVYIAENTKSTKGHTALSEFSKSFKDISPAEREKWNQLAAERNEARLAEYNAWVKSHTPEEIRLANNARKLLKRKLAGKNKGGIARTQLIEDDRQPKRPTSSWTIFFAERQSSSDFQGISIPERSKLIAAEWKSLSASEKQRFEDQGAADRQRYAREAAAVSSTAG</sequence>
<feature type="region of interest" description="Disordered" evidence="3">
    <location>
        <begin position="282"/>
        <end position="311"/>
    </location>
</feature>
<dbReference type="SMART" id="SM00398">
    <property type="entry name" value="HMG"/>
    <property type="match status" value="2"/>
</dbReference>
<comment type="caution">
    <text evidence="5">The sequence shown here is derived from an EMBL/GenBank/DDBJ whole genome shotgun (WGS) entry which is preliminary data.</text>
</comment>
<dbReference type="GO" id="GO:0003677">
    <property type="term" value="F:DNA binding"/>
    <property type="evidence" value="ECO:0007669"/>
    <property type="project" value="UniProtKB-UniRule"/>
</dbReference>
<keyword evidence="2" id="KW-0539">Nucleus</keyword>
<dbReference type="EMBL" id="SWKV01000013">
    <property type="protein sequence ID" value="KAF3043226.1"/>
    <property type="molecule type" value="Genomic_DNA"/>
</dbReference>
<dbReference type="InterPro" id="IPR050342">
    <property type="entry name" value="HMGB"/>
</dbReference>
<keyword evidence="1 2" id="KW-0238">DNA-binding</keyword>
<reference evidence="5" key="1">
    <citation type="submission" date="2019-04" db="EMBL/GenBank/DDBJ databases">
        <title>Sequencing of skin fungus with MAO and IRED activity.</title>
        <authorList>
            <person name="Marsaioli A.J."/>
            <person name="Bonatto J.M.C."/>
            <person name="Reis Junior O."/>
        </authorList>
    </citation>
    <scope>NUCLEOTIDE SEQUENCE</scope>
    <source>
        <strain evidence="5">28M1</strain>
    </source>
</reference>
<evidence type="ECO:0000259" key="4">
    <source>
        <dbReference type="PROSITE" id="PS50118"/>
    </source>
</evidence>
<evidence type="ECO:0000256" key="1">
    <source>
        <dbReference type="ARBA" id="ARBA00023125"/>
    </source>
</evidence>
<accession>A0A9P4WVT4</accession>
<dbReference type="Pfam" id="PF00505">
    <property type="entry name" value="HMG_box"/>
    <property type="match status" value="1"/>
</dbReference>
<evidence type="ECO:0000256" key="3">
    <source>
        <dbReference type="SAM" id="MobiDB-lite"/>
    </source>
</evidence>
<dbReference type="InterPro" id="IPR036910">
    <property type="entry name" value="HMG_box_dom_sf"/>
</dbReference>
<evidence type="ECO:0000313" key="6">
    <source>
        <dbReference type="Proteomes" id="UP000758155"/>
    </source>
</evidence>
<dbReference type="PANTHER" id="PTHR48112:SF22">
    <property type="entry name" value="MITOCHONDRIAL TRANSCRIPTION FACTOR A, ISOFORM B"/>
    <property type="match status" value="1"/>
</dbReference>
<dbReference type="SUPFAM" id="SSF47095">
    <property type="entry name" value="HMG-box"/>
    <property type="match status" value="2"/>
</dbReference>
<feature type="DNA-binding region" description="HMG box" evidence="2">
    <location>
        <begin position="241"/>
        <end position="307"/>
    </location>
</feature>
<protein>
    <recommendedName>
        <fullName evidence="4">HMG box domain-containing protein</fullName>
    </recommendedName>
</protein>
<dbReference type="PROSITE" id="PS50118">
    <property type="entry name" value="HMG_BOX_2"/>
    <property type="match status" value="1"/>
</dbReference>
<dbReference type="InterPro" id="IPR009071">
    <property type="entry name" value="HMG_box_dom"/>
</dbReference>
<dbReference type="PANTHER" id="PTHR48112">
    <property type="entry name" value="HIGH MOBILITY GROUP PROTEIN DSP1"/>
    <property type="match status" value="1"/>
</dbReference>
<name>A0A9P4WVT4_9PLEO</name>
<dbReference type="GO" id="GO:0005634">
    <property type="term" value="C:nucleus"/>
    <property type="evidence" value="ECO:0007669"/>
    <property type="project" value="UniProtKB-UniRule"/>
</dbReference>
<feature type="compositionally biased region" description="Basic residues" evidence="3">
    <location>
        <begin position="90"/>
        <end position="113"/>
    </location>
</feature>
<keyword evidence="6" id="KW-1185">Reference proteome</keyword>